<dbReference type="InterPro" id="IPR025668">
    <property type="entry name" value="Tnp_DDE_dom"/>
</dbReference>
<feature type="domain" description="Transposase DDE" evidence="1">
    <location>
        <begin position="2"/>
        <end position="45"/>
    </location>
</feature>
<comment type="caution">
    <text evidence="2">The sequence shown here is derived from an EMBL/GenBank/DDBJ whole genome shotgun (WGS) entry which is preliminary data.</text>
</comment>
<dbReference type="Pfam" id="PF13612">
    <property type="entry name" value="DDE_Tnp_1_3"/>
    <property type="match status" value="1"/>
</dbReference>
<evidence type="ECO:0000313" key="3">
    <source>
        <dbReference type="Proteomes" id="UP000219020"/>
    </source>
</evidence>
<keyword evidence="3" id="KW-1185">Reference proteome</keyword>
<name>A0A2A5T2R1_9GAMM</name>
<organism evidence="2 3">
    <name type="scientific">Candidatus Enterovibrio escicola</name>
    <dbReference type="NCBI Taxonomy" id="1927127"/>
    <lineage>
        <taxon>Bacteria</taxon>
        <taxon>Pseudomonadati</taxon>
        <taxon>Pseudomonadota</taxon>
        <taxon>Gammaproteobacteria</taxon>
        <taxon>Vibrionales</taxon>
        <taxon>Vibrionaceae</taxon>
        <taxon>Enterovibrio</taxon>
    </lineage>
</organism>
<dbReference type="Proteomes" id="UP000219020">
    <property type="component" value="Unassembled WGS sequence"/>
</dbReference>
<proteinExistence type="predicted"/>
<protein>
    <submittedName>
        <fullName evidence="2">Mobile element protein</fullName>
    </submittedName>
</protein>
<sequence>MMGCFYDLKLYLMINDQGGIISVKVTNANMDDKSLCRKWLKRFDGVYTKIKVISLTH</sequence>
<gene>
    <name evidence="2" type="ORF">BTN49_1968</name>
</gene>
<evidence type="ECO:0000313" key="2">
    <source>
        <dbReference type="EMBL" id="PCS22442.1"/>
    </source>
</evidence>
<dbReference type="AlphaFoldDB" id="A0A2A5T2R1"/>
<dbReference type="EMBL" id="NBYY01000020">
    <property type="protein sequence ID" value="PCS22442.1"/>
    <property type="molecule type" value="Genomic_DNA"/>
</dbReference>
<evidence type="ECO:0000259" key="1">
    <source>
        <dbReference type="Pfam" id="PF13612"/>
    </source>
</evidence>
<reference evidence="3" key="1">
    <citation type="submission" date="2017-04" db="EMBL/GenBank/DDBJ databases">
        <title>Genome evolution of the luminous symbionts of deep sea anglerfish.</title>
        <authorList>
            <person name="Hendry T.A."/>
        </authorList>
    </citation>
    <scope>NUCLEOTIDE SEQUENCE [LARGE SCALE GENOMIC DNA]</scope>
</reference>
<accession>A0A2A5T2R1</accession>